<dbReference type="STRING" id="112901.SAMN04488500_12286"/>
<evidence type="ECO:0000256" key="1">
    <source>
        <dbReference type="SAM" id="Phobius"/>
    </source>
</evidence>
<dbReference type="EMBL" id="FWXI01000022">
    <property type="protein sequence ID" value="SMD06549.1"/>
    <property type="molecule type" value="Genomic_DNA"/>
</dbReference>
<sequence>MRRCLVNQQGITLVEIVTGLSIIMIMMSAIVPMLATSLKAYQVGRARADIQQTARLAVERIAHSVRYAKNVSVVNNGGSLILKDGDGSNVTYNVSSDTKALCIAINGGSPQPFAGDGFSKAEGQIIIVPNPNNQPLFNVQDVFIRDGNGQTLCEVKQVKIIITVQDKNTGYKYTLQTSVIASNT</sequence>
<evidence type="ECO:0008006" key="4">
    <source>
        <dbReference type="Google" id="ProtNLM"/>
    </source>
</evidence>
<gene>
    <name evidence="2" type="ORF">SAMN04488500_12286</name>
</gene>
<dbReference type="PROSITE" id="PS00409">
    <property type="entry name" value="PROKAR_NTER_METHYL"/>
    <property type="match status" value="1"/>
</dbReference>
<accession>A0A1W2E9U5</accession>
<dbReference type="OrthoDB" id="1680482at2"/>
<dbReference type="RefSeq" id="WP_139796322.1">
    <property type="nucleotide sequence ID" value="NZ_CP155572.1"/>
</dbReference>
<dbReference type="InterPro" id="IPR045584">
    <property type="entry name" value="Pilin-like"/>
</dbReference>
<feature type="transmembrane region" description="Helical" evidence="1">
    <location>
        <begin position="12"/>
        <end position="35"/>
    </location>
</feature>
<keyword evidence="1" id="KW-0812">Transmembrane</keyword>
<dbReference type="Proteomes" id="UP000192738">
    <property type="component" value="Unassembled WGS sequence"/>
</dbReference>
<evidence type="ECO:0000313" key="2">
    <source>
        <dbReference type="EMBL" id="SMD06549.1"/>
    </source>
</evidence>
<proteinExistence type="predicted"/>
<organism evidence="2 3">
    <name type="scientific">Sporomusa malonica</name>
    <dbReference type="NCBI Taxonomy" id="112901"/>
    <lineage>
        <taxon>Bacteria</taxon>
        <taxon>Bacillati</taxon>
        <taxon>Bacillota</taxon>
        <taxon>Negativicutes</taxon>
        <taxon>Selenomonadales</taxon>
        <taxon>Sporomusaceae</taxon>
        <taxon>Sporomusa</taxon>
    </lineage>
</organism>
<dbReference type="InterPro" id="IPR012902">
    <property type="entry name" value="N_methyl_site"/>
</dbReference>
<dbReference type="SUPFAM" id="SSF54523">
    <property type="entry name" value="Pili subunits"/>
    <property type="match status" value="1"/>
</dbReference>
<evidence type="ECO:0000313" key="3">
    <source>
        <dbReference type="Proteomes" id="UP000192738"/>
    </source>
</evidence>
<keyword evidence="1" id="KW-1133">Transmembrane helix</keyword>
<protein>
    <recommendedName>
        <fullName evidence="4">Prepilin-type N-terminal cleavage/methylation domain-containing protein</fullName>
    </recommendedName>
</protein>
<keyword evidence="3" id="KW-1185">Reference proteome</keyword>
<dbReference type="AlphaFoldDB" id="A0A1W2E9U5"/>
<reference evidence="2 3" key="1">
    <citation type="submission" date="2017-04" db="EMBL/GenBank/DDBJ databases">
        <authorList>
            <person name="Afonso C.L."/>
            <person name="Miller P.J."/>
            <person name="Scott M.A."/>
            <person name="Spackman E."/>
            <person name="Goraichik I."/>
            <person name="Dimitrov K.M."/>
            <person name="Suarez D.L."/>
            <person name="Swayne D.E."/>
        </authorList>
    </citation>
    <scope>NUCLEOTIDE SEQUENCE [LARGE SCALE GENOMIC DNA]</scope>
    <source>
        <strain evidence="2 3">DSM 5090</strain>
    </source>
</reference>
<keyword evidence="1" id="KW-0472">Membrane</keyword>
<name>A0A1W2E9U5_9FIRM</name>